<proteinExistence type="predicted"/>
<evidence type="ECO:0000313" key="2">
    <source>
        <dbReference type="Proteomes" id="UP000265520"/>
    </source>
</evidence>
<keyword evidence="2" id="KW-1185">Reference proteome</keyword>
<organism evidence="1 2">
    <name type="scientific">Trifolium medium</name>
    <dbReference type="NCBI Taxonomy" id="97028"/>
    <lineage>
        <taxon>Eukaryota</taxon>
        <taxon>Viridiplantae</taxon>
        <taxon>Streptophyta</taxon>
        <taxon>Embryophyta</taxon>
        <taxon>Tracheophyta</taxon>
        <taxon>Spermatophyta</taxon>
        <taxon>Magnoliopsida</taxon>
        <taxon>eudicotyledons</taxon>
        <taxon>Gunneridae</taxon>
        <taxon>Pentapetalae</taxon>
        <taxon>rosids</taxon>
        <taxon>fabids</taxon>
        <taxon>Fabales</taxon>
        <taxon>Fabaceae</taxon>
        <taxon>Papilionoideae</taxon>
        <taxon>50 kb inversion clade</taxon>
        <taxon>NPAAA clade</taxon>
        <taxon>Hologalegina</taxon>
        <taxon>IRL clade</taxon>
        <taxon>Trifolieae</taxon>
        <taxon>Trifolium</taxon>
    </lineage>
</organism>
<feature type="non-terminal residue" evidence="1">
    <location>
        <position position="1"/>
    </location>
</feature>
<dbReference type="EMBL" id="LXQA010116324">
    <property type="protein sequence ID" value="MCI19735.1"/>
    <property type="molecule type" value="Genomic_DNA"/>
</dbReference>
<dbReference type="AlphaFoldDB" id="A0A392Q907"/>
<dbReference type="Proteomes" id="UP000265520">
    <property type="component" value="Unassembled WGS sequence"/>
</dbReference>
<name>A0A392Q907_9FABA</name>
<sequence>LWIRLSDSEEYHKLEDQILRNIISYKIRF</sequence>
<reference evidence="1 2" key="1">
    <citation type="journal article" date="2018" name="Front. Plant Sci.">
        <title>Red Clover (Trifolium pratense) and Zigzag Clover (T. medium) - A Picture of Genomic Similarities and Differences.</title>
        <authorList>
            <person name="Dluhosova J."/>
            <person name="Istvanek J."/>
            <person name="Nedelnik J."/>
            <person name="Repkova J."/>
        </authorList>
    </citation>
    <scope>NUCLEOTIDE SEQUENCE [LARGE SCALE GENOMIC DNA]</scope>
    <source>
        <strain evidence="2">cv. 10/8</strain>
        <tissue evidence="1">Leaf</tissue>
    </source>
</reference>
<comment type="caution">
    <text evidence="1">The sequence shown here is derived from an EMBL/GenBank/DDBJ whole genome shotgun (WGS) entry which is preliminary data.</text>
</comment>
<evidence type="ECO:0000313" key="1">
    <source>
        <dbReference type="EMBL" id="MCI19735.1"/>
    </source>
</evidence>
<accession>A0A392Q907</accession>
<protein>
    <submittedName>
        <fullName evidence="1">Uncharacterized protein</fullName>
    </submittedName>
</protein>